<organism evidence="2 3">
    <name type="scientific">Ideonella azotifigens</name>
    <dbReference type="NCBI Taxonomy" id="513160"/>
    <lineage>
        <taxon>Bacteria</taxon>
        <taxon>Pseudomonadati</taxon>
        <taxon>Pseudomonadota</taxon>
        <taxon>Betaproteobacteria</taxon>
        <taxon>Burkholderiales</taxon>
        <taxon>Sphaerotilaceae</taxon>
        <taxon>Ideonella</taxon>
    </lineage>
</organism>
<dbReference type="InterPro" id="IPR017549">
    <property type="entry name" value="APMV_L690"/>
</dbReference>
<sequence length="355" mass="36594">MSLHSLRPVTMTALAALCTLALAGTAQAAGYAVHKLVSDGAVSTPHADAHLKNTWGVAFNPFGYVWVANNHDGSSTLYDGNGVPQSLVVSVPAASGSGIGSPTGIIYNGSSDFIVGNGTLTGASRFLFASEDGAITGWAPNVDQGHALIAVTKPGAIYKGIAQAATGTANQLYATDFHNNRVDVYDKAFAPVTTSGGFVDPALPKHYAPFGIQNINGNLYVSYARQDADAEDDVAGKGKGFVNVFNADGKLLRHLVAKEGLNAPWGMAMAPANFGELSNRLLVANFGDGTISAYDIATGAFIGQLSASSGQPLKIPGLWGIQFGNGLQSQPTNTLFFSAGPNDEADGVYGAITPK</sequence>
<protein>
    <submittedName>
        <fullName evidence="2">TIGR03118 family protein</fullName>
    </submittedName>
</protein>
<dbReference type="SUPFAM" id="SSF75011">
    <property type="entry name" value="3-carboxy-cis,cis-mucoante lactonizing enzyme"/>
    <property type="match status" value="1"/>
</dbReference>
<dbReference type="NCBIfam" id="TIGR03118">
    <property type="entry name" value="PEPCTERM_chp_1"/>
    <property type="match status" value="1"/>
</dbReference>
<keyword evidence="3" id="KW-1185">Reference proteome</keyword>
<dbReference type="EMBL" id="BAAAEW010000004">
    <property type="protein sequence ID" value="GAA0744583.1"/>
    <property type="molecule type" value="Genomic_DNA"/>
</dbReference>
<dbReference type="Gene3D" id="2.120.10.30">
    <property type="entry name" value="TolB, C-terminal domain"/>
    <property type="match status" value="1"/>
</dbReference>
<dbReference type="RefSeq" id="WP_141291681.1">
    <property type="nucleotide sequence ID" value="NZ_BAAAEW010000004.1"/>
</dbReference>
<dbReference type="InterPro" id="IPR011042">
    <property type="entry name" value="6-blade_b-propeller_TolB-like"/>
</dbReference>
<evidence type="ECO:0000313" key="2">
    <source>
        <dbReference type="EMBL" id="GAA0744583.1"/>
    </source>
</evidence>
<proteinExistence type="predicted"/>
<feature type="signal peptide" evidence="1">
    <location>
        <begin position="1"/>
        <end position="28"/>
    </location>
</feature>
<comment type="caution">
    <text evidence="2">The sequence shown here is derived from an EMBL/GenBank/DDBJ whole genome shotgun (WGS) entry which is preliminary data.</text>
</comment>
<keyword evidence="1" id="KW-0732">Signal</keyword>
<name>A0ABN1JQD2_9BURK</name>
<reference evidence="2 3" key="1">
    <citation type="journal article" date="2019" name="Int. J. Syst. Evol. Microbiol.">
        <title>The Global Catalogue of Microorganisms (GCM) 10K type strain sequencing project: providing services to taxonomists for standard genome sequencing and annotation.</title>
        <authorList>
            <consortium name="The Broad Institute Genomics Platform"/>
            <consortium name="The Broad Institute Genome Sequencing Center for Infectious Disease"/>
            <person name="Wu L."/>
            <person name="Ma J."/>
        </authorList>
    </citation>
    <scope>NUCLEOTIDE SEQUENCE [LARGE SCALE GENOMIC DNA]</scope>
    <source>
        <strain evidence="2 3">JCM 15503</strain>
    </source>
</reference>
<evidence type="ECO:0000256" key="1">
    <source>
        <dbReference type="SAM" id="SignalP"/>
    </source>
</evidence>
<evidence type="ECO:0000313" key="3">
    <source>
        <dbReference type="Proteomes" id="UP001500279"/>
    </source>
</evidence>
<dbReference type="Proteomes" id="UP001500279">
    <property type="component" value="Unassembled WGS sequence"/>
</dbReference>
<gene>
    <name evidence="2" type="ORF">GCM10009107_10240</name>
</gene>
<accession>A0ABN1JQD2</accession>
<feature type="chain" id="PRO_5046177755" evidence="1">
    <location>
        <begin position="29"/>
        <end position="355"/>
    </location>
</feature>